<evidence type="ECO:0000256" key="2">
    <source>
        <dbReference type="SAM" id="SignalP"/>
    </source>
</evidence>
<feature type="chain" id="PRO_5036289614" evidence="2">
    <location>
        <begin position="19"/>
        <end position="85"/>
    </location>
</feature>
<proteinExistence type="predicted"/>
<accession>A0A068W6R7</accession>
<organism evidence="3">
    <name type="scientific">Echinococcus granulosus</name>
    <name type="common">Hydatid tapeworm</name>
    <dbReference type="NCBI Taxonomy" id="6210"/>
    <lineage>
        <taxon>Eukaryota</taxon>
        <taxon>Metazoa</taxon>
        <taxon>Spiralia</taxon>
        <taxon>Lophotrochozoa</taxon>
        <taxon>Platyhelminthes</taxon>
        <taxon>Cestoda</taxon>
        <taxon>Eucestoda</taxon>
        <taxon>Cyclophyllidea</taxon>
        <taxon>Taeniidae</taxon>
        <taxon>Echinococcus</taxon>
        <taxon>Echinococcus granulosus group</taxon>
    </lineage>
</organism>
<sequence>MQLLYAFLLVSFVVCISATSTKENEAGGQDQQDKASKTPNSASPGGSNSKLDKATASKAMMLSSTFSLKLTALATIITNIVLNFM</sequence>
<feature type="compositionally biased region" description="Polar residues" evidence="1">
    <location>
        <begin position="37"/>
        <end position="49"/>
    </location>
</feature>
<evidence type="ECO:0000313" key="3">
    <source>
        <dbReference type="EMBL" id="CDS15030.1"/>
    </source>
</evidence>
<keyword evidence="2" id="KW-0732">Signal</keyword>
<reference evidence="5" key="3">
    <citation type="submission" date="2020-10" db="UniProtKB">
        <authorList>
            <consortium name="WormBaseParasite"/>
        </authorList>
    </citation>
    <scope>IDENTIFICATION</scope>
</reference>
<dbReference type="EMBL" id="LK028576">
    <property type="protein sequence ID" value="CDS15030.1"/>
    <property type="molecule type" value="Genomic_DNA"/>
</dbReference>
<protein>
    <submittedName>
        <fullName evidence="3 5">Expressed protein</fullName>
    </submittedName>
</protein>
<reference evidence="3 4" key="1">
    <citation type="journal article" date="2013" name="Nature">
        <title>The genomes of four tapeworm species reveal adaptations to parasitism.</title>
        <authorList>
            <person name="Tsai I.J."/>
            <person name="Zarowiecki M."/>
            <person name="Holroyd N."/>
            <person name="Garciarrubio A."/>
            <person name="Sanchez-Flores A."/>
            <person name="Brooks K.L."/>
            <person name="Tracey A."/>
            <person name="Bobes R.J."/>
            <person name="Fragoso G."/>
            <person name="Sciutto E."/>
            <person name="Aslett M."/>
            <person name="Beasley H."/>
            <person name="Bennett H.M."/>
            <person name="Cai J."/>
            <person name="Camicia F."/>
            <person name="Clark R."/>
            <person name="Cucher M."/>
            <person name="De Silva N."/>
            <person name="Day T.A."/>
            <person name="Deplazes P."/>
            <person name="Estrada K."/>
            <person name="Fernandez C."/>
            <person name="Holland P.W."/>
            <person name="Hou J."/>
            <person name="Hu S."/>
            <person name="Huckvale T."/>
            <person name="Hung S.S."/>
            <person name="Kamenetzky L."/>
            <person name="Keane J.A."/>
            <person name="Kiss F."/>
            <person name="Koziol U."/>
            <person name="Lambert O."/>
            <person name="Liu K."/>
            <person name="Luo X."/>
            <person name="Luo Y."/>
            <person name="Macchiaroli N."/>
            <person name="Nichol S."/>
            <person name="Paps J."/>
            <person name="Parkinson J."/>
            <person name="Pouchkina-Stantcheva N."/>
            <person name="Riddiford N."/>
            <person name="Rosenzvit M."/>
            <person name="Salinas G."/>
            <person name="Wasmuth J.D."/>
            <person name="Zamanian M."/>
            <person name="Zheng Y."/>
            <person name="Cai X."/>
            <person name="Soberon X."/>
            <person name="Olson P.D."/>
            <person name="Laclette J.P."/>
            <person name="Brehm K."/>
            <person name="Berriman M."/>
            <person name="Garciarrubio A."/>
            <person name="Bobes R.J."/>
            <person name="Fragoso G."/>
            <person name="Sanchez-Flores A."/>
            <person name="Estrada K."/>
            <person name="Cevallos M.A."/>
            <person name="Morett E."/>
            <person name="Gonzalez V."/>
            <person name="Portillo T."/>
            <person name="Ochoa-Leyva A."/>
            <person name="Jose M.V."/>
            <person name="Sciutto E."/>
            <person name="Landa A."/>
            <person name="Jimenez L."/>
            <person name="Valdes V."/>
            <person name="Carrero J.C."/>
            <person name="Larralde C."/>
            <person name="Morales-Montor J."/>
            <person name="Limon-Lason J."/>
            <person name="Soberon X."/>
            <person name="Laclette J.P."/>
        </authorList>
    </citation>
    <scope>NUCLEOTIDE SEQUENCE [LARGE SCALE GENOMIC DNA]</scope>
</reference>
<evidence type="ECO:0000256" key="1">
    <source>
        <dbReference type="SAM" id="MobiDB-lite"/>
    </source>
</evidence>
<feature type="signal peptide" evidence="2">
    <location>
        <begin position="1"/>
        <end position="18"/>
    </location>
</feature>
<dbReference type="WBParaSite" id="EgrG_000743200">
    <property type="protein sequence ID" value="EgrG_000743200"/>
    <property type="gene ID" value="EgrG_000743200"/>
</dbReference>
<name>A0A068W6R7_ECHGR</name>
<dbReference type="AlphaFoldDB" id="A0A068W6R7"/>
<reference evidence="3" key="2">
    <citation type="submission" date="2014-06" db="EMBL/GenBank/DDBJ databases">
        <authorList>
            <person name="Aslett M."/>
        </authorList>
    </citation>
    <scope>NUCLEOTIDE SEQUENCE</scope>
</reference>
<evidence type="ECO:0000313" key="4">
    <source>
        <dbReference type="Proteomes" id="UP000492820"/>
    </source>
</evidence>
<feature type="region of interest" description="Disordered" evidence="1">
    <location>
        <begin position="23"/>
        <end position="51"/>
    </location>
</feature>
<gene>
    <name evidence="3" type="ORF">EgrG_000743200</name>
</gene>
<evidence type="ECO:0000313" key="5">
    <source>
        <dbReference type="WBParaSite" id="EgrG_000743200"/>
    </source>
</evidence>
<dbReference type="Proteomes" id="UP000492820">
    <property type="component" value="Unassembled WGS sequence"/>
</dbReference>